<reference evidence="3" key="1">
    <citation type="submission" date="2019-09" db="EMBL/GenBank/DDBJ databases">
        <authorList>
            <person name="Li J."/>
        </authorList>
    </citation>
    <scope>NUCLEOTIDE SEQUENCE [LARGE SCALE GENOMIC DNA]</scope>
    <source>
        <strain evidence="3">JCM 14732</strain>
    </source>
</reference>
<dbReference type="InterPro" id="IPR000639">
    <property type="entry name" value="Epox_hydrolase-like"/>
</dbReference>
<evidence type="ECO:0000259" key="2">
    <source>
        <dbReference type="Pfam" id="PF00561"/>
    </source>
</evidence>
<proteinExistence type="predicted"/>
<dbReference type="EMBL" id="SDPQ02000002">
    <property type="protein sequence ID" value="KAA1397442.1"/>
    <property type="molecule type" value="Genomic_DNA"/>
</dbReference>
<dbReference type="SUPFAM" id="SSF53474">
    <property type="entry name" value="alpha/beta-Hydrolases"/>
    <property type="match status" value="1"/>
</dbReference>
<evidence type="ECO:0000313" key="3">
    <source>
        <dbReference type="EMBL" id="KAA1397442.1"/>
    </source>
</evidence>
<keyword evidence="1 3" id="KW-0378">Hydrolase</keyword>
<dbReference type="Proteomes" id="UP000380867">
    <property type="component" value="Unassembled WGS sequence"/>
</dbReference>
<sequence>MTAETISSSDVLLHVRVRGNDRGPTVVLVHGFPDNQHVWDHVAALLAPDHRVVTYDVRGAGGSTAPASRSGYRMSKLVGDLAAVIDHVRPDGGPVHLVGHDWGSIQSWAAVMRESSDARLTGRIASYTSISGPGLEIYGNFFRDGLARRRFAAVGRQAIQSWYVVAFQMPRLPELATRRFSRQLRKALARGQRIGDGHWGETFEDDFRNGLNLYRANGLSFRRDSTSVPVQLVVPTKDTFLTPAVYADVAAYAPDVRRVDVVAGHWVVQSQPGVVADAVRAFVTEIEARQDVRREA</sequence>
<dbReference type="RefSeq" id="WP_149688893.1">
    <property type="nucleotide sequence ID" value="NZ_SDPQ02000002.1"/>
</dbReference>
<dbReference type="OrthoDB" id="2987348at2"/>
<evidence type="ECO:0000256" key="1">
    <source>
        <dbReference type="ARBA" id="ARBA00022801"/>
    </source>
</evidence>
<dbReference type="Gene3D" id="3.40.50.1820">
    <property type="entry name" value="alpha/beta hydrolase"/>
    <property type="match status" value="1"/>
</dbReference>
<feature type="domain" description="AB hydrolase-1" evidence="2">
    <location>
        <begin position="24"/>
        <end position="267"/>
    </location>
</feature>
<evidence type="ECO:0000313" key="4">
    <source>
        <dbReference type="Proteomes" id="UP000380867"/>
    </source>
</evidence>
<organism evidence="3 4">
    <name type="scientific">Aeromicrobium ginsengisoli</name>
    <dbReference type="NCBI Taxonomy" id="363867"/>
    <lineage>
        <taxon>Bacteria</taxon>
        <taxon>Bacillati</taxon>
        <taxon>Actinomycetota</taxon>
        <taxon>Actinomycetes</taxon>
        <taxon>Propionibacteriales</taxon>
        <taxon>Nocardioidaceae</taxon>
        <taxon>Aeromicrobium</taxon>
    </lineage>
</organism>
<accession>A0A5M4FDW2</accession>
<name>A0A5M4FDW2_9ACTN</name>
<dbReference type="Pfam" id="PF00561">
    <property type="entry name" value="Abhydrolase_1"/>
    <property type="match status" value="1"/>
</dbReference>
<dbReference type="InterPro" id="IPR000073">
    <property type="entry name" value="AB_hydrolase_1"/>
</dbReference>
<comment type="caution">
    <text evidence="3">The sequence shown here is derived from an EMBL/GenBank/DDBJ whole genome shotgun (WGS) entry which is preliminary data.</text>
</comment>
<protein>
    <submittedName>
        <fullName evidence="3">Alpha/beta fold hydrolase</fullName>
    </submittedName>
</protein>
<dbReference type="GO" id="GO:0016787">
    <property type="term" value="F:hydrolase activity"/>
    <property type="evidence" value="ECO:0007669"/>
    <property type="project" value="UniProtKB-KW"/>
</dbReference>
<gene>
    <name evidence="3" type="ORF">ESP70_008640</name>
</gene>
<dbReference type="InterPro" id="IPR029058">
    <property type="entry name" value="AB_hydrolase_fold"/>
</dbReference>
<keyword evidence="4" id="KW-1185">Reference proteome</keyword>
<dbReference type="AlphaFoldDB" id="A0A5M4FDW2"/>
<dbReference type="PANTHER" id="PTHR43329">
    <property type="entry name" value="EPOXIDE HYDROLASE"/>
    <property type="match status" value="1"/>
</dbReference>
<dbReference type="PRINTS" id="PR00412">
    <property type="entry name" value="EPOXHYDRLASE"/>
</dbReference>